<dbReference type="InterPro" id="IPR001789">
    <property type="entry name" value="Sig_transdc_resp-reg_receiver"/>
</dbReference>
<sequence length="499" mass="54883">MSKPWDDVGKPCVLLVDDEEEILIALGDLLEDSCTLLTVTDPCKALVLLKDHKEISVIISDQRMPGMTGDQFLCQARALSDARAILLTGYADLDAVVAALNHGHIVAYVHKPWEGDHVRSLVYEAHRTWQAQRALRTEQALLRGLMESLPFGLVFSDSAGRCIRSNRACSSLEESEHYTPALRPIIARMREAVRREGQAEELLEVGTDEGQTVWHEVARIALNWPDGAERAEAWQVSMDRDVTNRVLMEARLNQGERLEALGRLAAGVAHDFNNLLTILSSCLDMMDGEASPDDTVKAIQQKWLGQAHETIGRGQSLTRRLVQFARAGKSERAVRPLDIIAFLKERASLFRQSFHGATPAIRFVLDLPAEPLPPVLTCPEQCEMALLNLCVNARDAMPQGGIVTLSARRIAYALPAVSADCETEYALLLAVRDEGSGMSEEVQRHIFEPFFTTKEAGKGTGLGLAGIYSFVLAHHGDVQVTTAPGEGTEMQLLLPLLKA</sequence>
<dbReference type="PANTHER" id="PTHR43065:SF46">
    <property type="entry name" value="C4-DICARBOXYLATE TRANSPORT SENSOR PROTEIN DCTB"/>
    <property type="match status" value="1"/>
</dbReference>
<keyword evidence="8" id="KW-0902">Two-component regulatory system</keyword>
<gene>
    <name evidence="12" type="ORF">NQF89_07495</name>
</gene>
<dbReference type="Gene3D" id="3.30.450.20">
    <property type="entry name" value="PAS domain"/>
    <property type="match status" value="1"/>
</dbReference>
<dbReference type="SUPFAM" id="SSF55874">
    <property type="entry name" value="ATPase domain of HSP90 chaperone/DNA topoisomerase II/histidine kinase"/>
    <property type="match status" value="1"/>
</dbReference>
<dbReference type="Proteomes" id="UP001165575">
    <property type="component" value="Unassembled WGS sequence"/>
</dbReference>
<dbReference type="PROSITE" id="PS50109">
    <property type="entry name" value="HIS_KIN"/>
    <property type="match status" value="1"/>
</dbReference>
<dbReference type="SUPFAM" id="SSF55785">
    <property type="entry name" value="PYP-like sensor domain (PAS domain)"/>
    <property type="match status" value="1"/>
</dbReference>
<dbReference type="EC" id="2.7.13.3" evidence="2"/>
<dbReference type="EMBL" id="JANIDX010000006">
    <property type="protein sequence ID" value="MCX5620266.1"/>
    <property type="molecule type" value="Genomic_DNA"/>
</dbReference>
<keyword evidence="13" id="KW-1185">Reference proteome</keyword>
<dbReference type="Pfam" id="PF02518">
    <property type="entry name" value="HATPase_c"/>
    <property type="match status" value="1"/>
</dbReference>
<dbReference type="PRINTS" id="PR00344">
    <property type="entry name" value="BCTRLSENSOR"/>
</dbReference>
<dbReference type="Pfam" id="PF00072">
    <property type="entry name" value="Response_reg"/>
    <property type="match status" value="1"/>
</dbReference>
<reference evidence="12 13" key="1">
    <citation type="submission" date="2022-07" db="EMBL/GenBank/DDBJ databases">
        <title>Bombella genomes.</title>
        <authorList>
            <person name="Harer L."/>
            <person name="Styblova S."/>
            <person name="Ehrmann M."/>
        </authorList>
    </citation>
    <scope>NUCLEOTIDE SEQUENCE [LARGE SCALE GENOMIC DNA]</scope>
    <source>
        <strain evidence="12 13">TMW 2.2556</strain>
    </source>
</reference>
<keyword evidence="6" id="KW-0418">Kinase</keyword>
<evidence type="ECO:0000256" key="9">
    <source>
        <dbReference type="PROSITE-ProRule" id="PRU00169"/>
    </source>
</evidence>
<evidence type="ECO:0000313" key="13">
    <source>
        <dbReference type="Proteomes" id="UP001165575"/>
    </source>
</evidence>
<dbReference type="InterPro" id="IPR004358">
    <property type="entry name" value="Sig_transdc_His_kin-like_C"/>
</dbReference>
<dbReference type="Gene3D" id="3.30.565.10">
    <property type="entry name" value="Histidine kinase-like ATPase, C-terminal domain"/>
    <property type="match status" value="1"/>
</dbReference>
<evidence type="ECO:0000256" key="5">
    <source>
        <dbReference type="ARBA" id="ARBA00022741"/>
    </source>
</evidence>
<dbReference type="RefSeq" id="WP_155579502.1">
    <property type="nucleotide sequence ID" value="NZ_JANIDX010000006.1"/>
</dbReference>
<dbReference type="Gene3D" id="1.10.287.130">
    <property type="match status" value="1"/>
</dbReference>
<dbReference type="InterPro" id="IPR036890">
    <property type="entry name" value="HATPase_C_sf"/>
</dbReference>
<organism evidence="12 13">
    <name type="scientific">Bombella pollinis</name>
    <dbReference type="NCBI Taxonomy" id="2967337"/>
    <lineage>
        <taxon>Bacteria</taxon>
        <taxon>Pseudomonadati</taxon>
        <taxon>Pseudomonadota</taxon>
        <taxon>Alphaproteobacteria</taxon>
        <taxon>Acetobacterales</taxon>
        <taxon>Acetobacteraceae</taxon>
        <taxon>Bombella</taxon>
    </lineage>
</organism>
<keyword evidence="3 9" id="KW-0597">Phosphoprotein</keyword>
<dbReference type="InterPro" id="IPR003594">
    <property type="entry name" value="HATPase_dom"/>
</dbReference>
<evidence type="ECO:0000256" key="1">
    <source>
        <dbReference type="ARBA" id="ARBA00000085"/>
    </source>
</evidence>
<evidence type="ECO:0000256" key="3">
    <source>
        <dbReference type="ARBA" id="ARBA00022553"/>
    </source>
</evidence>
<comment type="catalytic activity">
    <reaction evidence="1">
        <text>ATP + protein L-histidine = ADP + protein N-phospho-L-histidine.</text>
        <dbReference type="EC" id="2.7.13.3"/>
    </reaction>
</comment>
<keyword evidence="4" id="KW-0808">Transferase</keyword>
<feature type="domain" description="Histidine kinase" evidence="10">
    <location>
        <begin position="267"/>
        <end position="498"/>
    </location>
</feature>
<dbReference type="SMART" id="SM00448">
    <property type="entry name" value="REC"/>
    <property type="match status" value="1"/>
</dbReference>
<keyword evidence="7 12" id="KW-0067">ATP-binding</keyword>
<evidence type="ECO:0000256" key="6">
    <source>
        <dbReference type="ARBA" id="ARBA00022777"/>
    </source>
</evidence>
<feature type="domain" description="Response regulatory" evidence="11">
    <location>
        <begin position="12"/>
        <end position="126"/>
    </location>
</feature>
<dbReference type="InterPro" id="IPR035965">
    <property type="entry name" value="PAS-like_dom_sf"/>
</dbReference>
<dbReference type="InterPro" id="IPR011006">
    <property type="entry name" value="CheY-like_superfamily"/>
</dbReference>
<comment type="caution">
    <text evidence="12">The sequence shown here is derived from an EMBL/GenBank/DDBJ whole genome shotgun (WGS) entry which is preliminary data.</text>
</comment>
<evidence type="ECO:0000259" key="10">
    <source>
        <dbReference type="PROSITE" id="PS50109"/>
    </source>
</evidence>
<dbReference type="InterPro" id="IPR005467">
    <property type="entry name" value="His_kinase_dom"/>
</dbReference>
<evidence type="ECO:0000313" key="12">
    <source>
        <dbReference type="EMBL" id="MCX5620266.1"/>
    </source>
</evidence>
<dbReference type="SUPFAM" id="SSF52172">
    <property type="entry name" value="CheY-like"/>
    <property type="match status" value="1"/>
</dbReference>
<dbReference type="SMART" id="SM00388">
    <property type="entry name" value="HisKA"/>
    <property type="match status" value="1"/>
</dbReference>
<dbReference type="PANTHER" id="PTHR43065">
    <property type="entry name" value="SENSOR HISTIDINE KINASE"/>
    <property type="match status" value="1"/>
</dbReference>
<dbReference type="SMART" id="SM00387">
    <property type="entry name" value="HATPase_c"/>
    <property type="match status" value="1"/>
</dbReference>
<proteinExistence type="predicted"/>
<evidence type="ECO:0000256" key="7">
    <source>
        <dbReference type="ARBA" id="ARBA00022840"/>
    </source>
</evidence>
<name>A0ABT3WMQ5_9PROT</name>
<dbReference type="GO" id="GO:0005524">
    <property type="term" value="F:ATP binding"/>
    <property type="evidence" value="ECO:0007669"/>
    <property type="project" value="UniProtKB-KW"/>
</dbReference>
<evidence type="ECO:0000256" key="4">
    <source>
        <dbReference type="ARBA" id="ARBA00022679"/>
    </source>
</evidence>
<dbReference type="InterPro" id="IPR036097">
    <property type="entry name" value="HisK_dim/P_sf"/>
</dbReference>
<dbReference type="SUPFAM" id="SSF47384">
    <property type="entry name" value="Homodimeric domain of signal transducing histidine kinase"/>
    <property type="match status" value="1"/>
</dbReference>
<feature type="modified residue" description="4-aspartylphosphate" evidence="9">
    <location>
        <position position="61"/>
    </location>
</feature>
<evidence type="ECO:0000256" key="2">
    <source>
        <dbReference type="ARBA" id="ARBA00012438"/>
    </source>
</evidence>
<protein>
    <recommendedName>
        <fullName evidence="2">histidine kinase</fullName>
        <ecNumber evidence="2">2.7.13.3</ecNumber>
    </recommendedName>
</protein>
<keyword evidence="5" id="KW-0547">Nucleotide-binding</keyword>
<evidence type="ECO:0000256" key="8">
    <source>
        <dbReference type="ARBA" id="ARBA00023012"/>
    </source>
</evidence>
<dbReference type="Gene3D" id="3.40.50.2300">
    <property type="match status" value="1"/>
</dbReference>
<evidence type="ECO:0000259" key="11">
    <source>
        <dbReference type="PROSITE" id="PS50110"/>
    </source>
</evidence>
<accession>A0ABT3WMQ5</accession>
<dbReference type="InterPro" id="IPR003661">
    <property type="entry name" value="HisK_dim/P_dom"/>
</dbReference>
<dbReference type="PROSITE" id="PS50110">
    <property type="entry name" value="RESPONSE_REGULATORY"/>
    <property type="match status" value="1"/>
</dbReference>